<dbReference type="RefSeq" id="WP_028793589.1">
    <property type="nucleotide sequence ID" value="NZ_FNBW01000008.1"/>
</dbReference>
<feature type="transmembrane region" description="Helical" evidence="1">
    <location>
        <begin position="123"/>
        <end position="141"/>
    </location>
</feature>
<feature type="transmembrane region" description="Helical" evidence="1">
    <location>
        <begin position="78"/>
        <end position="103"/>
    </location>
</feature>
<evidence type="ECO:0000256" key="1">
    <source>
        <dbReference type="SAM" id="Phobius"/>
    </source>
</evidence>
<evidence type="ECO:0000313" key="3">
    <source>
        <dbReference type="Proteomes" id="UP000198615"/>
    </source>
</evidence>
<reference evidence="2 3" key="1">
    <citation type="submission" date="2016-10" db="EMBL/GenBank/DDBJ databases">
        <authorList>
            <person name="Varghese N."/>
            <person name="Submissions S."/>
        </authorList>
    </citation>
    <scope>NUCLEOTIDE SEQUENCE [LARGE SCALE GENOMIC DNA]</scope>
    <source>
        <strain evidence="2 3">DSM 18839</strain>
    </source>
</reference>
<dbReference type="AlphaFoldDB" id="A0A8G2BIU2"/>
<dbReference type="Proteomes" id="UP000198615">
    <property type="component" value="Unassembled WGS sequence"/>
</dbReference>
<proteinExistence type="predicted"/>
<dbReference type="InterPro" id="IPR010295">
    <property type="entry name" value="DUF898"/>
</dbReference>
<evidence type="ECO:0000313" key="2">
    <source>
        <dbReference type="EMBL" id="SDF94943.1"/>
    </source>
</evidence>
<feature type="transmembrane region" description="Helical" evidence="1">
    <location>
        <begin position="220"/>
        <end position="240"/>
    </location>
</feature>
<feature type="transmembrane region" description="Helical" evidence="1">
    <location>
        <begin position="162"/>
        <end position="183"/>
    </location>
</feature>
<keyword evidence="1" id="KW-1133">Transmembrane helix</keyword>
<name>A0A8G2BIU2_9PROT</name>
<accession>A0A8G2BIU2</accession>
<feature type="transmembrane region" description="Helical" evidence="1">
    <location>
        <begin position="252"/>
        <end position="272"/>
    </location>
</feature>
<keyword evidence="1" id="KW-0472">Membrane</keyword>
<organism evidence="2 3">
    <name type="scientific">Thalassobaculum litoreum DSM 18839</name>
    <dbReference type="NCBI Taxonomy" id="1123362"/>
    <lineage>
        <taxon>Bacteria</taxon>
        <taxon>Pseudomonadati</taxon>
        <taxon>Pseudomonadota</taxon>
        <taxon>Alphaproteobacteria</taxon>
        <taxon>Rhodospirillales</taxon>
        <taxon>Thalassobaculaceae</taxon>
        <taxon>Thalassobaculum</taxon>
    </lineage>
</organism>
<dbReference type="EMBL" id="FNBW01000008">
    <property type="protein sequence ID" value="SDF94943.1"/>
    <property type="molecule type" value="Genomic_DNA"/>
</dbReference>
<dbReference type="Pfam" id="PF05987">
    <property type="entry name" value="DUF898"/>
    <property type="match status" value="1"/>
</dbReference>
<keyword evidence="1" id="KW-0812">Transmembrane</keyword>
<keyword evidence="3" id="KW-1185">Reference proteome</keyword>
<protein>
    <submittedName>
        <fullName evidence="2">Uncharacterized membrane protein YjgN, DUF898 family</fullName>
    </submittedName>
</protein>
<comment type="caution">
    <text evidence="2">The sequence shown here is derived from an EMBL/GenBank/DDBJ whole genome shotgun (WGS) entry which is preliminary data.</text>
</comment>
<feature type="transmembrane region" description="Helical" evidence="1">
    <location>
        <begin position="303"/>
        <end position="326"/>
    </location>
</feature>
<feature type="transmembrane region" description="Helical" evidence="1">
    <location>
        <begin position="36"/>
        <end position="57"/>
    </location>
</feature>
<sequence>MSVPQYDRGAPPPGSATVSTLEYTEGGSWPLIRRHVINVALMILTLGLYRFWAITIMRQILWRRIRFAGRPLEYTGTGLEIFLGFVRVFLVILLPLGIIFMLIELGLQREMPTVDAGTVETVDLVYLIAVLMLIEMGRFLSWRYRISRTRWRGIRGRIEHPVGSYLIVAAASAAMIVFSGWLLKPVVDLYRANTILNTLNIGGLKGSYRGGVWALFPTWIGIWIGLALMAIAGFVAWFWLIGIVAISGSETFFYLAMIGFGLAVFWVVLYMLSIYRVAFWRLICNLSSVGPTRIRFSGSAADMAWLTFGNWLLIGISLGLLAPLTWERKIRYLADKVVVYGMPDPAGLRQVGDDDSAFGGEGLAGDFDIA</sequence>
<gene>
    <name evidence="2" type="ORF">SAMN05660686_02865</name>
</gene>